<keyword evidence="7" id="KW-1185">Reference proteome</keyword>
<dbReference type="PANTHER" id="PTHR12378">
    <property type="entry name" value="DESUMOYLATING ISOPEPTIDASE"/>
    <property type="match status" value="1"/>
</dbReference>
<evidence type="ECO:0000313" key="7">
    <source>
        <dbReference type="Proteomes" id="UP000075714"/>
    </source>
</evidence>
<feature type="compositionally biased region" description="Gly residues" evidence="4">
    <location>
        <begin position="696"/>
        <end position="715"/>
    </location>
</feature>
<dbReference type="InterPro" id="IPR042266">
    <property type="entry name" value="PPPDE_sf"/>
</dbReference>
<evidence type="ECO:0000256" key="1">
    <source>
        <dbReference type="ARBA" id="ARBA00008140"/>
    </source>
</evidence>
<dbReference type="GO" id="GO:0006508">
    <property type="term" value="P:proteolysis"/>
    <property type="evidence" value="ECO:0007669"/>
    <property type="project" value="UniProtKB-KW"/>
</dbReference>
<dbReference type="PROSITE" id="PS51858">
    <property type="entry name" value="PPPDE"/>
    <property type="match status" value="1"/>
</dbReference>
<protein>
    <recommendedName>
        <fullName evidence="5">PPPDE domain-containing protein</fullName>
    </recommendedName>
</protein>
<evidence type="ECO:0000256" key="4">
    <source>
        <dbReference type="SAM" id="MobiDB-lite"/>
    </source>
</evidence>
<dbReference type="OrthoDB" id="412286at2759"/>
<evidence type="ECO:0000256" key="3">
    <source>
        <dbReference type="ARBA" id="ARBA00022801"/>
    </source>
</evidence>
<dbReference type="InterPro" id="IPR008580">
    <property type="entry name" value="PPPDE_dom"/>
</dbReference>
<dbReference type="SMART" id="SM01179">
    <property type="entry name" value="DUF862"/>
    <property type="match status" value="1"/>
</dbReference>
<proteinExistence type="inferred from homology"/>
<sequence length="1068" mass="107271">MLVRGYKVILNVYDLFPARLNGCLSALGIGGAYHSGVEVAGTEYAFGGHPSDDQGLMALPRPLHVLRKEAEEAVRDGEDADGSAAASLQWVPPLRSRTVVGWWMGPLPGLEAVISNLHHQGMWIGSSYRLLERNCNHFARAMCEELLRSPHFKPAPGRARPERMVPAEVTRLTSCVLAMGCCCGCLVRRMNAAMPLAPHALQVFHGKARATGRPPLRSRRDIYCGASATTASDGHGSGAVRGRRLGSLSGSFAASAATAVAATAGDRRGTATAWTAEPRKARAGSMIAMAAAAAAAFQAEEDAASGKVRAVDLGATQPPARQSMSRSSDTMAAPEATELAAEAEAAPQVAAQHQRHSSLELAARRGSTGTNGGGAKATSFEGGGGSGGELTASSRGASLSGALRTPGHSATSISRRGGGGLRISTVTEAVPEGEMGEAMSPMASVAHAALDAAAAAASASAAVAGLGVSSTAPSMSASAVSDCLRPSLPLPPFSPTAEVAGPPPPAATSSPPPSRPSMRAGGRRSSRRVFPAPALEVAAVAGFGGSGGDGHDPSPHDAADSSPHSCAPRPSWTSGVGGEMVSPGGGSGGDAASPGGGGSAALEATARCYSPASNLTAALGLAASAGGSTCCVGSSGHHLSAELLRQHAEQHSSERARAPPGLLLHREASSRAVATAAGAAGPGAGPGLRESAASSGSGGGDYGGASPGGDGGGGLAARHPSRLSPLPLPQRVSLAGSCVGPRLSAPAQAVTAEDAAEHTAAASPAAAPGLGPGPAVDSGRGSRHALPPHAHPRQQPQQQPQQQPHPSSPPALAPGHAAGAQRAPASRDGLHQPSPTRHSLDQHQNHQHQNQHQNQHHQQHQQQPFLAAASPHPWSVLQGGFVDLLFVRTSQQATEPPPGVPKTEPGDGQGSLRGSGAMRRATHAEGSILSLISSPPPLDRGHSSMRSEPAAHPATPGRTSVAAATATAAALGITAPGASVRRGASVTSPVTVPAAMAAPSRAAEGLVPPPPPQALGADHSPPSPPARYEILAAQASVKAAGRPSADVGSPLSSPDRERGRERERSMER</sequence>
<dbReference type="Proteomes" id="UP000075714">
    <property type="component" value="Unassembled WGS sequence"/>
</dbReference>
<feature type="region of interest" description="Disordered" evidence="4">
    <location>
        <begin position="674"/>
        <end position="728"/>
    </location>
</feature>
<feature type="compositionally biased region" description="Low complexity" evidence="4">
    <location>
        <begin position="813"/>
        <end position="824"/>
    </location>
</feature>
<feature type="compositionally biased region" description="Basic and acidic residues" evidence="4">
    <location>
        <begin position="549"/>
        <end position="559"/>
    </location>
</feature>
<keyword evidence="3" id="KW-0378">Hydrolase</keyword>
<feature type="compositionally biased region" description="Gly residues" evidence="4">
    <location>
        <begin position="575"/>
        <end position="599"/>
    </location>
</feature>
<feature type="region of interest" description="Disordered" evidence="4">
    <location>
        <begin position="315"/>
        <end position="420"/>
    </location>
</feature>
<dbReference type="Pfam" id="PF05903">
    <property type="entry name" value="Peptidase_C97"/>
    <property type="match status" value="1"/>
</dbReference>
<feature type="domain" description="PPPDE" evidence="5">
    <location>
        <begin position="6"/>
        <end position="190"/>
    </location>
</feature>
<feature type="compositionally biased region" description="Low complexity" evidence="4">
    <location>
        <begin position="716"/>
        <end position="728"/>
    </location>
</feature>
<reference evidence="7" key="1">
    <citation type="journal article" date="2016" name="Nat. Commun.">
        <title>The Gonium pectorale genome demonstrates co-option of cell cycle regulation during the evolution of multicellularity.</title>
        <authorList>
            <person name="Hanschen E.R."/>
            <person name="Marriage T.N."/>
            <person name="Ferris P.J."/>
            <person name="Hamaji T."/>
            <person name="Toyoda A."/>
            <person name="Fujiyama A."/>
            <person name="Neme R."/>
            <person name="Noguchi H."/>
            <person name="Minakuchi Y."/>
            <person name="Suzuki M."/>
            <person name="Kawai-Toyooka H."/>
            <person name="Smith D.R."/>
            <person name="Sparks H."/>
            <person name="Anderson J."/>
            <person name="Bakaric R."/>
            <person name="Luria V."/>
            <person name="Karger A."/>
            <person name="Kirschner M.W."/>
            <person name="Durand P.M."/>
            <person name="Michod R.E."/>
            <person name="Nozaki H."/>
            <person name="Olson B.J."/>
        </authorList>
    </citation>
    <scope>NUCLEOTIDE SEQUENCE [LARGE SCALE GENOMIC DNA]</scope>
    <source>
        <strain evidence="7">NIES-2863</strain>
    </source>
</reference>
<organism evidence="6 7">
    <name type="scientific">Gonium pectorale</name>
    <name type="common">Green alga</name>
    <dbReference type="NCBI Taxonomy" id="33097"/>
    <lineage>
        <taxon>Eukaryota</taxon>
        <taxon>Viridiplantae</taxon>
        <taxon>Chlorophyta</taxon>
        <taxon>core chlorophytes</taxon>
        <taxon>Chlorophyceae</taxon>
        <taxon>CS clade</taxon>
        <taxon>Chlamydomonadales</taxon>
        <taxon>Volvocaceae</taxon>
        <taxon>Gonium</taxon>
    </lineage>
</organism>
<keyword evidence="2" id="KW-0645">Protease</keyword>
<dbReference type="STRING" id="33097.A0A150G2S5"/>
<feature type="region of interest" description="Disordered" evidence="4">
    <location>
        <begin position="749"/>
        <end position="866"/>
    </location>
</feature>
<gene>
    <name evidence="6" type="ORF">GPECTOR_71g537</name>
</gene>
<feature type="compositionally biased region" description="Gly residues" evidence="4">
    <location>
        <begin position="369"/>
        <end position="388"/>
    </location>
</feature>
<feature type="compositionally biased region" description="Low complexity" evidence="4">
    <location>
        <begin position="749"/>
        <end position="777"/>
    </location>
</feature>
<feature type="region of interest" description="Disordered" evidence="4">
    <location>
        <begin position="998"/>
        <end position="1068"/>
    </location>
</feature>
<feature type="compositionally biased region" description="Basic and acidic residues" evidence="4">
    <location>
        <begin position="1054"/>
        <end position="1068"/>
    </location>
</feature>
<feature type="compositionally biased region" description="Polar residues" evidence="4">
    <location>
        <begin position="319"/>
        <end position="330"/>
    </location>
</feature>
<dbReference type="Gene3D" id="3.90.1720.30">
    <property type="entry name" value="PPPDE domains"/>
    <property type="match status" value="1"/>
</dbReference>
<dbReference type="PANTHER" id="PTHR12378:SF9">
    <property type="entry name" value="OS06G0107000 PROTEIN"/>
    <property type="match status" value="1"/>
</dbReference>
<feature type="region of interest" description="Disordered" evidence="4">
    <location>
        <begin position="892"/>
        <end position="961"/>
    </location>
</feature>
<evidence type="ECO:0000313" key="6">
    <source>
        <dbReference type="EMBL" id="KXZ44176.1"/>
    </source>
</evidence>
<comment type="caution">
    <text evidence="6">The sequence shown here is derived from an EMBL/GenBank/DDBJ whole genome shotgun (WGS) entry which is preliminary data.</text>
</comment>
<feature type="region of interest" description="Disordered" evidence="4">
    <location>
        <begin position="541"/>
        <end position="600"/>
    </location>
</feature>
<accession>A0A150G2S5</accession>
<feature type="compositionally biased region" description="Low complexity" evidence="4">
    <location>
        <begin position="392"/>
        <end position="404"/>
    </location>
</feature>
<feature type="compositionally biased region" description="Low complexity" evidence="4">
    <location>
        <begin position="784"/>
        <end position="805"/>
    </location>
</feature>
<dbReference type="AlphaFoldDB" id="A0A150G2S5"/>
<dbReference type="GO" id="GO:0101005">
    <property type="term" value="F:deubiquitinase activity"/>
    <property type="evidence" value="ECO:0007669"/>
    <property type="project" value="TreeGrafter"/>
</dbReference>
<comment type="similarity">
    <text evidence="1">Belongs to the DeSI family.</text>
</comment>
<feature type="compositionally biased region" description="Pro residues" evidence="4">
    <location>
        <begin position="501"/>
        <end position="515"/>
    </location>
</feature>
<feature type="compositionally biased region" description="Low complexity" evidence="4">
    <location>
        <begin position="332"/>
        <end position="351"/>
    </location>
</feature>
<name>A0A150G2S5_GONPE</name>
<evidence type="ECO:0000259" key="5">
    <source>
        <dbReference type="PROSITE" id="PS51858"/>
    </source>
</evidence>
<dbReference type="EMBL" id="LSYV01000072">
    <property type="protein sequence ID" value="KXZ44176.1"/>
    <property type="molecule type" value="Genomic_DNA"/>
</dbReference>
<evidence type="ECO:0000256" key="2">
    <source>
        <dbReference type="ARBA" id="ARBA00022670"/>
    </source>
</evidence>
<feature type="region of interest" description="Disordered" evidence="4">
    <location>
        <begin position="491"/>
        <end position="528"/>
    </location>
</feature>
<dbReference type="GO" id="GO:0016579">
    <property type="term" value="P:protein deubiquitination"/>
    <property type="evidence" value="ECO:0007669"/>
    <property type="project" value="TreeGrafter"/>
</dbReference>